<feature type="region of interest" description="Disordered" evidence="1">
    <location>
        <begin position="1177"/>
        <end position="1211"/>
    </location>
</feature>
<feature type="compositionally biased region" description="Low complexity" evidence="1">
    <location>
        <begin position="839"/>
        <end position="851"/>
    </location>
</feature>
<dbReference type="Proteomes" id="UP000198518">
    <property type="component" value="Unassembled WGS sequence"/>
</dbReference>
<feature type="region of interest" description="Disordered" evidence="1">
    <location>
        <begin position="1454"/>
        <end position="1496"/>
    </location>
</feature>
<dbReference type="Pfam" id="PF00271">
    <property type="entry name" value="Helicase_C"/>
    <property type="match status" value="1"/>
</dbReference>
<gene>
    <name evidence="4" type="ORF">SAMN04487945_3053</name>
</gene>
<feature type="compositionally biased region" description="Polar residues" evidence="1">
    <location>
        <begin position="812"/>
        <end position="821"/>
    </location>
</feature>
<organism evidence="4 5">
    <name type="scientific">Halobacterium jilantaiense</name>
    <dbReference type="NCBI Taxonomy" id="355548"/>
    <lineage>
        <taxon>Archaea</taxon>
        <taxon>Methanobacteriati</taxon>
        <taxon>Methanobacteriota</taxon>
        <taxon>Stenosarchaea group</taxon>
        <taxon>Halobacteria</taxon>
        <taxon>Halobacteriales</taxon>
        <taxon>Halobacteriaceae</taxon>
        <taxon>Halobacterium</taxon>
    </lineage>
</organism>
<evidence type="ECO:0000313" key="4">
    <source>
        <dbReference type="EMBL" id="SEW34666.1"/>
    </source>
</evidence>
<keyword evidence="4" id="KW-0067">ATP-binding</keyword>
<dbReference type="Gene3D" id="3.40.50.300">
    <property type="entry name" value="P-loop containing nucleotide triphosphate hydrolases"/>
    <property type="match status" value="2"/>
</dbReference>
<dbReference type="InterPro" id="IPR027417">
    <property type="entry name" value="P-loop_NTPase"/>
</dbReference>
<evidence type="ECO:0000259" key="3">
    <source>
        <dbReference type="PROSITE" id="PS51194"/>
    </source>
</evidence>
<dbReference type="GO" id="GO:0004386">
    <property type="term" value="F:helicase activity"/>
    <property type="evidence" value="ECO:0007669"/>
    <property type="project" value="UniProtKB-KW"/>
</dbReference>
<keyword evidence="4" id="KW-0547">Nucleotide-binding</keyword>
<feature type="domain" description="Helicase C-terminal" evidence="3">
    <location>
        <begin position="490"/>
        <end position="664"/>
    </location>
</feature>
<dbReference type="InterPro" id="IPR050742">
    <property type="entry name" value="Helicase_Restrict-Modif_Enz"/>
</dbReference>
<dbReference type="PANTHER" id="PTHR47396">
    <property type="entry name" value="TYPE I RESTRICTION ENZYME ECOKI R PROTEIN"/>
    <property type="match status" value="1"/>
</dbReference>
<dbReference type="InterPro" id="IPR041025">
    <property type="entry name" value="HNH_repeat"/>
</dbReference>
<dbReference type="SMART" id="SM00487">
    <property type="entry name" value="DEXDc"/>
    <property type="match status" value="1"/>
</dbReference>
<dbReference type="GO" id="GO:0005829">
    <property type="term" value="C:cytosol"/>
    <property type="evidence" value="ECO:0007669"/>
    <property type="project" value="TreeGrafter"/>
</dbReference>
<dbReference type="Pfam" id="PF04851">
    <property type="entry name" value="ResIII"/>
    <property type="match status" value="1"/>
</dbReference>
<dbReference type="GO" id="GO:0016787">
    <property type="term" value="F:hydrolase activity"/>
    <property type="evidence" value="ECO:0007669"/>
    <property type="project" value="InterPro"/>
</dbReference>
<keyword evidence="4" id="KW-0378">Hydrolase</keyword>
<dbReference type="SUPFAM" id="SSF52540">
    <property type="entry name" value="P-loop containing nucleoside triphosphate hydrolases"/>
    <property type="match status" value="1"/>
</dbReference>
<proteinExistence type="predicted"/>
<evidence type="ECO:0000256" key="1">
    <source>
        <dbReference type="SAM" id="MobiDB-lite"/>
    </source>
</evidence>
<feature type="region of interest" description="Disordered" evidence="1">
    <location>
        <begin position="775"/>
        <end position="866"/>
    </location>
</feature>
<dbReference type="GO" id="GO:0005524">
    <property type="term" value="F:ATP binding"/>
    <property type="evidence" value="ECO:0007669"/>
    <property type="project" value="InterPro"/>
</dbReference>
<dbReference type="PROSITE" id="PS51192">
    <property type="entry name" value="HELICASE_ATP_BIND_1"/>
    <property type="match status" value="1"/>
</dbReference>
<dbReference type="Pfam" id="PF18780">
    <property type="entry name" value="HNH_repeat"/>
    <property type="match status" value="4"/>
</dbReference>
<dbReference type="PANTHER" id="PTHR47396:SF1">
    <property type="entry name" value="ATP-DEPENDENT HELICASE IRC3-RELATED"/>
    <property type="match status" value="1"/>
</dbReference>
<keyword evidence="5" id="KW-1185">Reference proteome</keyword>
<sequence length="1596" mass="176638">MGRLVDYEYDFFSEYQSDVLADLPSIEQLIRLDDEVANKVTMPRYEGPVDPVEWTDLETYYSALFADFITDRIQGLVDTEPIETNRDRFHGFREDIASVNKKLPAQRAARSGVISKPAETVLLKRLRQLGFDPSALDVSHIGSGGGLYLLELFVTAAQQEALSDTALLTALLNEADALGSMSREAAMSRLHRPVLMVSLWNNQAEGLNNWLDNGRHGILEMATATGKTVAGIAAIAECCGVLPEDPDHEPRTDDANIMIVAHSNAILKQWEQEIQEKLGLPMPAGQTGEQADCVSFSGGDVEFHTAQSLLPQYDRDLADQYDLVIYDEVHHYSNLDGYGAAIDRPNYRAAMGLSATIGDDGGLKREQLTELLGDVVYTYGVEDARRDGIIPEFDWTVHPTPLDPYEREEWDEATESISDQFKHIRRSSTTTQILNQIPVPFTELEDLGDFIRAHEAASMVFDDDAIPDEWSNLQATIHSRTWIRHRSQPKITEAIELAKDYLEDPDRPIKLVIFAMDIETADEIADQLGEVSDHVYRAHSQLESSSRKNNETVQRNIDKFGKCENGVLVSPKMLDEGIDVPDAEVGINVAGTKTKLQLVQRMGRVLRKHGNQRPHFHHFIAMPDENYIAGLDSKEYVQELNWVRELGETIGVQPVIEEAGVDPELLERAEQRGHELWARDLLEDLEVETVQGNVNLEQLLDELTVEATEILLDELWLEGEQVAQDDWEAAMEALRDSNALSVEGLQRVWWLFPLYRERPTELDELLTASLSALSEEASSTRQSPGRTTAGQGGPSSDEKPTDVTESEESDTPGENSPASTTEDTELDGENPPSQDRDSVASSSSESAGTESHPQVSTSKEDADTDVTVETSSVFDALGVGEPPTALSRRLQVEPHEASPDETFLTSTGEGGLFSTGYLHQRSLQTYLLDDEEAVFLLASKRQAPEYSGQQLPDLNGYRAITAITPTRLLCVVGNDPENHSVQIRHENITSVAVQQAGTLFWKHRALRIETDDETLTIPDGTGTDLAAAARYVRTAAYEERCGAGERLIESCDVVASHAGFTAVEAVFDAAKSQFESALEWGQRHDLDTARAEAGVEFTTTCLKTADRQLRLEDELAEAQRLVSDARTASINGNEEQATQQYRAAKSQLEAMLSASYEAPSPAVAEAQQLHAKLEDALSSETANSGEETTSSTEASTATTEQSSQSESHQPTRDNLITELQALAEELGGAPKAPEMDEQGAYSTHEFYQEFGSWDDALDAAGIDRRAALLAELERVAAEVGEVPSTTQIDEHGRYSSGMYRDEFGWVTEARDAADFSGISNTKPESQVEESTEKPTDQHGDSDTESTHDSAPSREELIDEIQRLDDGENLVPYASEMDSDGAYKSHDCIQELGSWDEALDAAGIDKRARLLGELRRLRDELERMPKTADMNNHGRVSASMYGTFFGSWTEATSLIDASEESTNETTESDPSPDTRKESNSSPVLNGDRDSILTWEDIPGNSRLPSSIAVQVKEKKRTRSDRVDGRYLVADLNGKEFELKVWQKHGLEIEWKVDTWYILREARGTVWESDGEVHRLLDSTRDLAAIECGSEPPVEAES</sequence>
<dbReference type="RefSeq" id="WP_245708195.1">
    <property type="nucleotide sequence ID" value="NZ_FOJA01000002.1"/>
</dbReference>
<keyword evidence="4" id="KW-0347">Helicase</keyword>
<dbReference type="PROSITE" id="PS51194">
    <property type="entry name" value="HELICASE_CTER"/>
    <property type="match status" value="1"/>
</dbReference>
<evidence type="ECO:0000259" key="2">
    <source>
        <dbReference type="PROSITE" id="PS51192"/>
    </source>
</evidence>
<dbReference type="GO" id="GO:0140097">
    <property type="term" value="F:catalytic activity, acting on DNA"/>
    <property type="evidence" value="ECO:0007669"/>
    <property type="project" value="UniProtKB-ARBA"/>
</dbReference>
<dbReference type="EMBL" id="FOJA01000002">
    <property type="protein sequence ID" value="SEW34666.1"/>
    <property type="molecule type" value="Genomic_DNA"/>
</dbReference>
<feature type="compositionally biased region" description="Low complexity" evidence="1">
    <location>
        <begin position="1178"/>
        <end position="1207"/>
    </location>
</feature>
<feature type="domain" description="Helicase ATP-binding" evidence="2">
    <location>
        <begin position="208"/>
        <end position="375"/>
    </location>
</feature>
<dbReference type="InterPro" id="IPR014001">
    <property type="entry name" value="Helicase_ATP-bd"/>
</dbReference>
<accession>A0A1I0R2I8</accession>
<feature type="region of interest" description="Disordered" evidence="1">
    <location>
        <begin position="1314"/>
        <end position="1353"/>
    </location>
</feature>
<dbReference type="SMART" id="SM00490">
    <property type="entry name" value="HELICc"/>
    <property type="match status" value="1"/>
</dbReference>
<feature type="compositionally biased region" description="Basic and acidic residues" evidence="1">
    <location>
        <begin position="1330"/>
        <end position="1353"/>
    </location>
</feature>
<protein>
    <submittedName>
        <fullName evidence="4">Superfamily II DNA or RNA helicase</fullName>
    </submittedName>
</protein>
<dbReference type="GO" id="GO:0003677">
    <property type="term" value="F:DNA binding"/>
    <property type="evidence" value="ECO:0007669"/>
    <property type="project" value="InterPro"/>
</dbReference>
<reference evidence="4 5" key="1">
    <citation type="submission" date="2016-10" db="EMBL/GenBank/DDBJ databases">
        <authorList>
            <person name="de Groot N.N."/>
        </authorList>
    </citation>
    <scope>NUCLEOTIDE SEQUENCE [LARGE SCALE GENOMIC DNA]</scope>
    <source>
        <strain evidence="4 5">CGMCC 1.5337</strain>
    </source>
</reference>
<dbReference type="InterPro" id="IPR006935">
    <property type="entry name" value="Helicase/UvrB_N"/>
</dbReference>
<evidence type="ECO:0000313" key="5">
    <source>
        <dbReference type="Proteomes" id="UP000198518"/>
    </source>
</evidence>
<name>A0A1I0R2I8_9EURY</name>
<dbReference type="InterPro" id="IPR001650">
    <property type="entry name" value="Helicase_C-like"/>
</dbReference>
<dbReference type="STRING" id="355548.SAMN04487945_3053"/>